<dbReference type="InterPro" id="IPR002921">
    <property type="entry name" value="Fungal_lipase-type"/>
</dbReference>
<dbReference type="PANTHER" id="PTHR45856:SF25">
    <property type="entry name" value="FUNGAL LIPASE-LIKE DOMAIN-CONTAINING PROTEIN"/>
    <property type="match status" value="1"/>
</dbReference>
<dbReference type="SUPFAM" id="SSF53474">
    <property type="entry name" value="alpha/beta-Hydrolases"/>
    <property type="match status" value="1"/>
</dbReference>
<name>A0A4Z0A6A2_9AGAM</name>
<dbReference type="PANTHER" id="PTHR45856">
    <property type="entry name" value="ALPHA/BETA-HYDROLASES SUPERFAMILY PROTEIN"/>
    <property type="match status" value="1"/>
</dbReference>
<accession>A0A4Z0A6A2</accession>
<dbReference type="Proteomes" id="UP000298061">
    <property type="component" value="Unassembled WGS sequence"/>
</dbReference>
<dbReference type="InterPro" id="IPR029058">
    <property type="entry name" value="AB_hydrolase_fold"/>
</dbReference>
<keyword evidence="1" id="KW-1015">Disulfide bond</keyword>
<keyword evidence="5" id="KW-0732">Signal</keyword>
<evidence type="ECO:0000256" key="3">
    <source>
        <dbReference type="ARBA" id="ARBA00047591"/>
    </source>
</evidence>
<dbReference type="OrthoDB" id="426718at2759"/>
<gene>
    <name evidence="7" type="ORF">EWM64_g2823</name>
</gene>
<evidence type="ECO:0000256" key="2">
    <source>
        <dbReference type="ARBA" id="ARBA00043996"/>
    </source>
</evidence>
<dbReference type="InterPro" id="IPR051218">
    <property type="entry name" value="Sec_MonoDiacylglyc_Lipase"/>
</dbReference>
<feature type="signal peptide" evidence="5">
    <location>
        <begin position="1"/>
        <end position="23"/>
    </location>
</feature>
<dbReference type="Gene3D" id="3.40.50.1820">
    <property type="entry name" value="alpha/beta hydrolase"/>
    <property type="match status" value="2"/>
</dbReference>
<comment type="caution">
    <text evidence="7">The sequence shown here is derived from an EMBL/GenBank/DDBJ whole genome shotgun (WGS) entry which is preliminary data.</text>
</comment>
<dbReference type="STRING" id="135208.A0A4Z0A6A2"/>
<feature type="domain" description="Fungal lipase-type" evidence="6">
    <location>
        <begin position="112"/>
        <end position="178"/>
    </location>
</feature>
<proteinExistence type="inferred from homology"/>
<evidence type="ECO:0000256" key="1">
    <source>
        <dbReference type="ARBA" id="ARBA00023157"/>
    </source>
</evidence>
<comment type="catalytic activity">
    <reaction evidence="3">
        <text>a diacylglycerol + H2O = a monoacylglycerol + a fatty acid + H(+)</text>
        <dbReference type="Rhea" id="RHEA:32731"/>
        <dbReference type="ChEBI" id="CHEBI:15377"/>
        <dbReference type="ChEBI" id="CHEBI:15378"/>
        <dbReference type="ChEBI" id="CHEBI:17408"/>
        <dbReference type="ChEBI" id="CHEBI:18035"/>
        <dbReference type="ChEBI" id="CHEBI:28868"/>
    </reaction>
</comment>
<dbReference type="GO" id="GO:0006629">
    <property type="term" value="P:lipid metabolic process"/>
    <property type="evidence" value="ECO:0007669"/>
    <property type="project" value="InterPro"/>
</dbReference>
<organism evidence="7 8">
    <name type="scientific">Hericium alpestre</name>
    <dbReference type="NCBI Taxonomy" id="135208"/>
    <lineage>
        <taxon>Eukaryota</taxon>
        <taxon>Fungi</taxon>
        <taxon>Dikarya</taxon>
        <taxon>Basidiomycota</taxon>
        <taxon>Agaricomycotina</taxon>
        <taxon>Agaricomycetes</taxon>
        <taxon>Russulales</taxon>
        <taxon>Hericiaceae</taxon>
        <taxon>Hericium</taxon>
    </lineage>
</organism>
<sequence>MAPYRFATILSVLCALLPASTYGAAISKRQSAISTSQIGSYKPFTFFASAAYCQPSATLAWNCGANCDANSGFQPVASGGDGESTQFWYVGWDPAQATVIVAHEGTDPSDFLSDLVDAQFELVNLDSTLFPGIDSSIKVHDGFAGSQSRSAPDVLSAVQTALNAYGSKSVTIVGHSLGMRLNLGLQVGNQAFADYVDANVHLTHINNEEDPIPIVPGKFLGYVHPVGEIHIQDSGSWEACPGQDNPSTLCIVGDVPEVFDGSLSNHDGPYDGITMGC</sequence>
<evidence type="ECO:0000256" key="5">
    <source>
        <dbReference type="SAM" id="SignalP"/>
    </source>
</evidence>
<evidence type="ECO:0000313" key="7">
    <source>
        <dbReference type="EMBL" id="TFY81188.1"/>
    </source>
</evidence>
<dbReference type="EMBL" id="SFCI01000240">
    <property type="protein sequence ID" value="TFY81188.1"/>
    <property type="molecule type" value="Genomic_DNA"/>
</dbReference>
<evidence type="ECO:0000259" key="6">
    <source>
        <dbReference type="Pfam" id="PF01764"/>
    </source>
</evidence>
<comment type="catalytic activity">
    <reaction evidence="4">
        <text>a monoacylglycerol + H2O = glycerol + a fatty acid + H(+)</text>
        <dbReference type="Rhea" id="RHEA:15245"/>
        <dbReference type="ChEBI" id="CHEBI:15377"/>
        <dbReference type="ChEBI" id="CHEBI:15378"/>
        <dbReference type="ChEBI" id="CHEBI:17408"/>
        <dbReference type="ChEBI" id="CHEBI:17754"/>
        <dbReference type="ChEBI" id="CHEBI:28868"/>
    </reaction>
</comment>
<comment type="similarity">
    <text evidence="2">Belongs to the AB hydrolase superfamily. Lipase family. Class 3 subfamily.</text>
</comment>
<evidence type="ECO:0000256" key="4">
    <source>
        <dbReference type="ARBA" id="ARBA00048461"/>
    </source>
</evidence>
<keyword evidence="8" id="KW-1185">Reference proteome</keyword>
<reference evidence="7 8" key="1">
    <citation type="submission" date="2019-02" db="EMBL/GenBank/DDBJ databases">
        <title>Genome sequencing of the rare red list fungi Hericium alpestre (H. flagellum).</title>
        <authorList>
            <person name="Buettner E."/>
            <person name="Kellner H."/>
        </authorList>
    </citation>
    <scope>NUCLEOTIDE SEQUENCE [LARGE SCALE GENOMIC DNA]</scope>
    <source>
        <strain evidence="7 8">DSM 108284</strain>
    </source>
</reference>
<dbReference type="AlphaFoldDB" id="A0A4Z0A6A2"/>
<evidence type="ECO:0000313" key="8">
    <source>
        <dbReference type="Proteomes" id="UP000298061"/>
    </source>
</evidence>
<protein>
    <recommendedName>
        <fullName evidence="6">Fungal lipase-type domain-containing protein</fullName>
    </recommendedName>
</protein>
<dbReference type="CDD" id="cd00519">
    <property type="entry name" value="Lipase_3"/>
    <property type="match status" value="1"/>
</dbReference>
<dbReference type="Pfam" id="PF01764">
    <property type="entry name" value="Lipase_3"/>
    <property type="match status" value="1"/>
</dbReference>
<feature type="chain" id="PRO_5021336412" description="Fungal lipase-type domain-containing protein" evidence="5">
    <location>
        <begin position="24"/>
        <end position="277"/>
    </location>
</feature>